<dbReference type="PROSITE" id="PS50089">
    <property type="entry name" value="ZF_RING_2"/>
    <property type="match status" value="1"/>
</dbReference>
<reference evidence="7" key="3">
    <citation type="submission" date="2021-05" db="UniProtKB">
        <authorList>
            <consortium name="EnsemblPlants"/>
        </authorList>
    </citation>
    <scope>IDENTIFICATION</scope>
    <source>
        <strain evidence="7">cv. B73</strain>
    </source>
</reference>
<organism evidence="7 8">
    <name type="scientific">Zea mays</name>
    <name type="common">Maize</name>
    <dbReference type="NCBI Taxonomy" id="4577"/>
    <lineage>
        <taxon>Eukaryota</taxon>
        <taxon>Viridiplantae</taxon>
        <taxon>Streptophyta</taxon>
        <taxon>Embryophyta</taxon>
        <taxon>Tracheophyta</taxon>
        <taxon>Spermatophyta</taxon>
        <taxon>Magnoliopsida</taxon>
        <taxon>Liliopsida</taxon>
        <taxon>Poales</taxon>
        <taxon>Poaceae</taxon>
        <taxon>PACMAD clade</taxon>
        <taxon>Panicoideae</taxon>
        <taxon>Andropogonodae</taxon>
        <taxon>Andropogoneae</taxon>
        <taxon>Tripsacinae</taxon>
        <taxon>Zea</taxon>
    </lineage>
</organism>
<reference evidence="8" key="1">
    <citation type="submission" date="2015-12" db="EMBL/GenBank/DDBJ databases">
        <title>Update maize B73 reference genome by single molecule sequencing technologies.</title>
        <authorList>
            <consortium name="Maize Genome Sequencing Project"/>
            <person name="Ware D."/>
        </authorList>
    </citation>
    <scope>NUCLEOTIDE SEQUENCE [LARGE SCALE GENOMIC DNA]</scope>
    <source>
        <strain evidence="8">cv. B73</strain>
    </source>
</reference>
<keyword evidence="8" id="KW-1185">Reference proteome</keyword>
<dbReference type="GO" id="GO:0008270">
    <property type="term" value="F:zinc ion binding"/>
    <property type="evidence" value="ECO:0007669"/>
    <property type="project" value="UniProtKB-KW"/>
</dbReference>
<dbReference type="PANTHER" id="PTHR15315">
    <property type="entry name" value="RING FINGER PROTEIN 41, 151"/>
    <property type="match status" value="1"/>
</dbReference>
<dbReference type="InParanoid" id="A0A804Q742"/>
<dbReference type="PANTHER" id="PTHR15315:SF115">
    <property type="entry name" value="OS07G0275300 PROTEIN"/>
    <property type="match status" value="1"/>
</dbReference>
<dbReference type="FunCoup" id="A0A804Q742">
    <property type="interactions" value="541"/>
</dbReference>
<dbReference type="GO" id="GO:0061630">
    <property type="term" value="F:ubiquitin protein ligase activity"/>
    <property type="evidence" value="ECO:0000318"/>
    <property type="project" value="GO_Central"/>
</dbReference>
<evidence type="ECO:0000256" key="1">
    <source>
        <dbReference type="ARBA" id="ARBA00022723"/>
    </source>
</evidence>
<feature type="domain" description="RING-type" evidence="6">
    <location>
        <begin position="157"/>
        <end position="195"/>
    </location>
</feature>
<proteinExistence type="predicted"/>
<dbReference type="InterPro" id="IPR013083">
    <property type="entry name" value="Znf_RING/FYVE/PHD"/>
</dbReference>
<dbReference type="OrthoDB" id="1630758at2759"/>
<dbReference type="AlphaFoldDB" id="A0A804Q742"/>
<keyword evidence="3" id="KW-0862">Zinc</keyword>
<dbReference type="FunFam" id="3.30.40.10:FF:000660">
    <property type="entry name" value="RING/U-box superfamily protein"/>
    <property type="match status" value="1"/>
</dbReference>
<dbReference type="SUPFAM" id="SSF57850">
    <property type="entry name" value="RING/U-box"/>
    <property type="match status" value="1"/>
</dbReference>
<dbReference type="PROSITE" id="PS00518">
    <property type="entry name" value="ZF_RING_1"/>
    <property type="match status" value="1"/>
</dbReference>
<keyword evidence="2 4" id="KW-0863">Zinc-finger</keyword>
<dbReference type="Pfam" id="PF13639">
    <property type="entry name" value="zf-RING_2"/>
    <property type="match status" value="1"/>
</dbReference>
<sequence length="361" mass="41602">MAQRGELGRQLPLRGPLKALEADIHHANAMADAIQRNYGGACVQMRLSFSSLAPLFLYFIQWLDCGCCYALPSYLGLFHILICKVYADGDSSVSTYERRASLREFYAIIYPILQQLESSLIERDLKGKGRCKDIVSRRRMEDWKKVSGRDVEREDECGICMEACTKMVLPNCSHAMCIKCYRDWYKRSESCPFCRGSLKRIRSTDLWVLTNSNDVIDPAHLEKENPRRSWLRIRIKMSTHDAKVLQHLVVNLASSVESGAFNIRSFLEEAFRHLGDEHYLLNALLEIRKEVDLMEQDALESKARSDPEKERMEEQINLAEPVKPVPRQITFTPPSSPELYEASDNDSYDSDRSTRYSIWNL</sequence>
<dbReference type="Proteomes" id="UP000007305">
    <property type="component" value="Chromosome 7"/>
</dbReference>
<name>A0A804Q742_MAIZE</name>
<dbReference type="Gene3D" id="3.30.40.10">
    <property type="entry name" value="Zinc/RING finger domain, C3HC4 (zinc finger)"/>
    <property type="match status" value="1"/>
</dbReference>
<dbReference type="EnsemblPlants" id="Zm00001eb304990_T001">
    <property type="protein sequence ID" value="Zm00001eb304990_P001"/>
    <property type="gene ID" value="Zm00001eb304990"/>
</dbReference>
<keyword evidence="1" id="KW-0479">Metal-binding</keyword>
<evidence type="ECO:0000259" key="6">
    <source>
        <dbReference type="PROSITE" id="PS50089"/>
    </source>
</evidence>
<evidence type="ECO:0000256" key="5">
    <source>
        <dbReference type="SAM" id="MobiDB-lite"/>
    </source>
</evidence>
<dbReference type="SMART" id="SM00184">
    <property type="entry name" value="RING"/>
    <property type="match status" value="1"/>
</dbReference>
<evidence type="ECO:0000256" key="2">
    <source>
        <dbReference type="ARBA" id="ARBA00022771"/>
    </source>
</evidence>
<evidence type="ECO:0000256" key="4">
    <source>
        <dbReference type="PROSITE-ProRule" id="PRU00175"/>
    </source>
</evidence>
<reference evidence="7" key="2">
    <citation type="submission" date="2019-07" db="EMBL/GenBank/DDBJ databases">
        <authorList>
            <person name="Seetharam A."/>
            <person name="Woodhouse M."/>
            <person name="Cannon E."/>
        </authorList>
    </citation>
    <scope>NUCLEOTIDE SEQUENCE [LARGE SCALE GENOMIC DNA]</scope>
    <source>
        <strain evidence="7">cv. B73</strain>
    </source>
</reference>
<evidence type="ECO:0000313" key="8">
    <source>
        <dbReference type="Proteomes" id="UP000007305"/>
    </source>
</evidence>
<dbReference type="InterPro" id="IPR001841">
    <property type="entry name" value="Znf_RING"/>
</dbReference>
<accession>A0A804Q742</accession>
<dbReference type="InterPro" id="IPR017907">
    <property type="entry name" value="Znf_RING_CS"/>
</dbReference>
<feature type="compositionally biased region" description="Basic and acidic residues" evidence="5">
    <location>
        <begin position="299"/>
        <end position="314"/>
    </location>
</feature>
<gene>
    <name evidence="7" type="primary">LOC100285689</name>
</gene>
<evidence type="ECO:0000313" key="7">
    <source>
        <dbReference type="EnsemblPlants" id="Zm00001eb304990_P001"/>
    </source>
</evidence>
<dbReference type="Gramene" id="Zm00001eb304990_T001">
    <property type="protein sequence ID" value="Zm00001eb304990_P001"/>
    <property type="gene ID" value="Zm00001eb304990"/>
</dbReference>
<protein>
    <recommendedName>
        <fullName evidence="6">RING-type domain-containing protein</fullName>
    </recommendedName>
</protein>
<evidence type="ECO:0000256" key="3">
    <source>
        <dbReference type="ARBA" id="ARBA00022833"/>
    </source>
</evidence>
<dbReference type="GO" id="GO:0016567">
    <property type="term" value="P:protein ubiquitination"/>
    <property type="evidence" value="ECO:0000318"/>
    <property type="project" value="GO_Central"/>
</dbReference>
<feature type="region of interest" description="Disordered" evidence="5">
    <location>
        <begin position="298"/>
        <end position="353"/>
    </location>
</feature>